<dbReference type="OrthoDB" id="5738271at2"/>
<comment type="similarity">
    <text evidence="1">Belongs to the bactofilin family.</text>
</comment>
<name>A0A1H8NMS9_9RHOB</name>
<evidence type="ECO:0000313" key="2">
    <source>
        <dbReference type="EMBL" id="SEO30904.1"/>
    </source>
</evidence>
<sequence length="116" mass="12049">MTQPAESYRSAPPAGRSVIAQDVRIKGDLGADGTVEVMGEVEGKINARTLVVGAEGRVKGSVTADTVDLRGSVEGKITCISLTLRSAAQVKADIVYTTVAIESGATIEGRFIRTKG</sequence>
<dbReference type="InterPro" id="IPR007607">
    <property type="entry name" value="BacA/B"/>
</dbReference>
<dbReference type="PANTHER" id="PTHR35024">
    <property type="entry name" value="HYPOTHETICAL CYTOSOLIC PROTEIN"/>
    <property type="match status" value="1"/>
</dbReference>
<evidence type="ECO:0000313" key="3">
    <source>
        <dbReference type="Proteomes" id="UP000198761"/>
    </source>
</evidence>
<dbReference type="AlphaFoldDB" id="A0A1H8NMS9"/>
<gene>
    <name evidence="2" type="ORF">SAMN04488103_12119</name>
</gene>
<accession>A0A1H8NMS9</accession>
<dbReference type="PANTHER" id="PTHR35024:SF4">
    <property type="entry name" value="POLYMER-FORMING CYTOSKELETAL PROTEIN"/>
    <property type="match status" value="1"/>
</dbReference>
<evidence type="ECO:0000256" key="1">
    <source>
        <dbReference type="ARBA" id="ARBA00044755"/>
    </source>
</evidence>
<organism evidence="2 3">
    <name type="scientific">Gemmobacter aquatilis</name>
    <dbReference type="NCBI Taxonomy" id="933059"/>
    <lineage>
        <taxon>Bacteria</taxon>
        <taxon>Pseudomonadati</taxon>
        <taxon>Pseudomonadota</taxon>
        <taxon>Alphaproteobacteria</taxon>
        <taxon>Rhodobacterales</taxon>
        <taxon>Paracoccaceae</taxon>
        <taxon>Gemmobacter</taxon>
    </lineage>
</organism>
<keyword evidence="3" id="KW-1185">Reference proteome</keyword>
<dbReference type="RefSeq" id="WP_091303700.1">
    <property type="nucleotide sequence ID" value="NZ_FOCE01000021.1"/>
</dbReference>
<reference evidence="2 3" key="1">
    <citation type="submission" date="2016-10" db="EMBL/GenBank/DDBJ databases">
        <authorList>
            <person name="de Groot N.N."/>
        </authorList>
    </citation>
    <scope>NUCLEOTIDE SEQUENCE [LARGE SCALE GENOMIC DNA]</scope>
    <source>
        <strain evidence="2 3">DSM 3857</strain>
    </source>
</reference>
<dbReference type="EMBL" id="FOCE01000021">
    <property type="protein sequence ID" value="SEO30904.1"/>
    <property type="molecule type" value="Genomic_DNA"/>
</dbReference>
<dbReference type="Proteomes" id="UP000198761">
    <property type="component" value="Unassembled WGS sequence"/>
</dbReference>
<proteinExistence type="inferred from homology"/>
<protein>
    <submittedName>
        <fullName evidence="2">Protein CcmA, bactofilin family</fullName>
    </submittedName>
</protein>
<dbReference type="Pfam" id="PF04519">
    <property type="entry name" value="Bactofilin"/>
    <property type="match status" value="1"/>
</dbReference>
<dbReference type="STRING" id="933059.SAMN04488103_12119"/>